<evidence type="ECO:0000313" key="9">
    <source>
        <dbReference type="EMBL" id="GCE05362.1"/>
    </source>
</evidence>
<feature type="binding site" evidence="6">
    <location>
        <position position="219"/>
    </location>
    <ligand>
        <name>Mg(2+)</name>
        <dbReference type="ChEBI" id="CHEBI:18420"/>
    </ligand>
</feature>
<keyword evidence="2 6" id="KW-0479">Metal-binding</keyword>
<comment type="similarity">
    <text evidence="1 7">Belongs to the mandelate racemase/muconate lactonizing enzyme family.</text>
</comment>
<evidence type="ECO:0000313" key="10">
    <source>
        <dbReference type="Proteomes" id="UP000287224"/>
    </source>
</evidence>
<dbReference type="SFLD" id="SFLDS00001">
    <property type="entry name" value="Enolase"/>
    <property type="match status" value="1"/>
</dbReference>
<evidence type="ECO:0000259" key="8">
    <source>
        <dbReference type="SMART" id="SM00922"/>
    </source>
</evidence>
<proteinExistence type="inferred from homology"/>
<keyword evidence="4 7" id="KW-0413">Isomerase</keyword>
<dbReference type="InterPro" id="IPR036849">
    <property type="entry name" value="Enolase-like_C_sf"/>
</dbReference>
<feature type="binding site" evidence="6">
    <location>
        <position position="244"/>
    </location>
    <ligand>
        <name>Mg(2+)</name>
        <dbReference type="ChEBI" id="CHEBI:18420"/>
    </ligand>
</feature>
<dbReference type="AlphaFoldDB" id="A0A401ZES3"/>
<dbReference type="SUPFAM" id="SSF54826">
    <property type="entry name" value="Enolase N-terminal domain-like"/>
    <property type="match status" value="1"/>
</dbReference>
<feature type="active site" description="Proton acceptor; specific for (S)-substrate epimerization" evidence="5">
    <location>
        <position position="268"/>
    </location>
</feature>
<dbReference type="EMBL" id="BIFQ01000001">
    <property type="protein sequence ID" value="GCE05362.1"/>
    <property type="molecule type" value="Genomic_DNA"/>
</dbReference>
<name>A0A401ZES3_9CHLR</name>
<dbReference type="Pfam" id="PF13378">
    <property type="entry name" value="MR_MLE_C"/>
    <property type="match status" value="1"/>
</dbReference>
<dbReference type="RefSeq" id="WP_126596409.1">
    <property type="nucleotide sequence ID" value="NZ_BIFQ01000001.1"/>
</dbReference>
<organism evidence="9 10">
    <name type="scientific">Dictyobacter aurantiacus</name>
    <dbReference type="NCBI Taxonomy" id="1936993"/>
    <lineage>
        <taxon>Bacteria</taxon>
        <taxon>Bacillati</taxon>
        <taxon>Chloroflexota</taxon>
        <taxon>Ktedonobacteria</taxon>
        <taxon>Ktedonobacterales</taxon>
        <taxon>Dictyobacteraceae</taxon>
        <taxon>Dictyobacter</taxon>
    </lineage>
</organism>
<dbReference type="SFLD" id="SFLDF00009">
    <property type="entry name" value="o-succinylbenzoate_synthase"/>
    <property type="match status" value="1"/>
</dbReference>
<dbReference type="SMART" id="SM00922">
    <property type="entry name" value="MR_MLE"/>
    <property type="match status" value="1"/>
</dbReference>
<dbReference type="GO" id="GO:0016855">
    <property type="term" value="F:racemase and epimerase activity, acting on amino acids and derivatives"/>
    <property type="evidence" value="ECO:0007669"/>
    <property type="project" value="UniProtKB-UniRule"/>
</dbReference>
<feature type="active site" description="Proton acceptor; specific for (R)-substrate epimerization" evidence="5">
    <location>
        <position position="164"/>
    </location>
</feature>
<evidence type="ECO:0000256" key="3">
    <source>
        <dbReference type="ARBA" id="ARBA00022842"/>
    </source>
</evidence>
<dbReference type="EC" id="5.1.1.-" evidence="7"/>
<dbReference type="Pfam" id="PF02746">
    <property type="entry name" value="MR_MLE_N"/>
    <property type="match status" value="1"/>
</dbReference>
<dbReference type="Gene3D" id="3.30.390.10">
    <property type="entry name" value="Enolase-like, N-terminal domain"/>
    <property type="match status" value="1"/>
</dbReference>
<accession>A0A401ZES3</accession>
<reference evidence="10" key="1">
    <citation type="submission" date="2018-12" db="EMBL/GenBank/DDBJ databases">
        <title>Tengunoibacter tsumagoiensis gen. nov., sp. nov., Dictyobacter kobayashii sp. nov., D. alpinus sp. nov., and D. joshuensis sp. nov. and description of Dictyobacteraceae fam. nov. within the order Ktedonobacterales isolated from Tengu-no-mugimeshi.</title>
        <authorList>
            <person name="Wang C.M."/>
            <person name="Zheng Y."/>
            <person name="Sakai Y."/>
            <person name="Toyoda A."/>
            <person name="Minakuchi Y."/>
            <person name="Abe K."/>
            <person name="Yokota A."/>
            <person name="Yabe S."/>
        </authorList>
    </citation>
    <scope>NUCLEOTIDE SEQUENCE [LARGE SCALE GENOMIC DNA]</scope>
    <source>
        <strain evidence="10">S-27</strain>
    </source>
</reference>
<dbReference type="InterPro" id="IPR029017">
    <property type="entry name" value="Enolase-like_N"/>
</dbReference>
<keyword evidence="3 6" id="KW-0460">Magnesium</keyword>
<dbReference type="GO" id="GO:0046872">
    <property type="term" value="F:metal ion binding"/>
    <property type="evidence" value="ECO:0007669"/>
    <property type="project" value="UniProtKB-KW"/>
</dbReference>
<evidence type="ECO:0000256" key="6">
    <source>
        <dbReference type="PIRSR" id="PIRSR634603-3"/>
    </source>
</evidence>
<evidence type="ECO:0000256" key="4">
    <source>
        <dbReference type="ARBA" id="ARBA00023235"/>
    </source>
</evidence>
<evidence type="ECO:0000256" key="2">
    <source>
        <dbReference type="ARBA" id="ARBA00022723"/>
    </source>
</evidence>
<comment type="caution">
    <text evidence="9">The sequence shown here is derived from an EMBL/GenBank/DDBJ whole genome shotgun (WGS) entry which is preliminary data.</text>
</comment>
<evidence type="ECO:0000256" key="7">
    <source>
        <dbReference type="RuleBase" id="RU366006"/>
    </source>
</evidence>
<dbReference type="SFLD" id="SFLDG00180">
    <property type="entry name" value="muconate_cycloisomerase"/>
    <property type="match status" value="1"/>
</dbReference>
<dbReference type="CDD" id="cd03319">
    <property type="entry name" value="L-Ala-DL-Glu_epimerase"/>
    <property type="match status" value="1"/>
</dbReference>
<dbReference type="InterPro" id="IPR013341">
    <property type="entry name" value="Mandelate_racemase_N_dom"/>
</dbReference>
<dbReference type="SUPFAM" id="SSF51604">
    <property type="entry name" value="Enolase C-terminal domain-like"/>
    <property type="match status" value="1"/>
</dbReference>
<dbReference type="PANTHER" id="PTHR48073">
    <property type="entry name" value="O-SUCCINYLBENZOATE SYNTHASE-RELATED"/>
    <property type="match status" value="1"/>
</dbReference>
<dbReference type="InterPro" id="IPR029065">
    <property type="entry name" value="Enolase_C-like"/>
</dbReference>
<evidence type="ECO:0000256" key="1">
    <source>
        <dbReference type="ARBA" id="ARBA00008031"/>
    </source>
</evidence>
<dbReference type="InterPro" id="IPR013342">
    <property type="entry name" value="Mandelate_racemase_C"/>
</dbReference>
<feature type="binding site" evidence="6">
    <location>
        <position position="191"/>
    </location>
    <ligand>
        <name>Mg(2+)</name>
        <dbReference type="ChEBI" id="CHEBI:18420"/>
    </ligand>
</feature>
<dbReference type="PANTHER" id="PTHR48073:SF2">
    <property type="entry name" value="O-SUCCINYLBENZOATE SYNTHASE"/>
    <property type="match status" value="1"/>
</dbReference>
<gene>
    <name evidence="9" type="ORF">KDAU_26910</name>
</gene>
<sequence>MTRTTIRSMTVEPLNVPLHEPFAIATGSVTQARNVLITLTLQDGSIGYGECAPFPPSTGESQETALAAAHSCIDLLVGQDAAHWRKLSKLVHGLYFAQKTVCAGIEMALLDALTRCYGMPLYAFFGGASTHVETDMSIPLVTPERGYQLAEKTVKLGISTIKVKVGGDLREDVNRVEAVRSGAPHLGIILDANQGYTPNEALLCLEALEDRDIRPILLEQPVHKDDLAGLRYVMQHTSVPIAADESAGSLAEVSSIIATGSANVINIKLMKTGIVEAMDIVALCRAAHMQLMIGAMIETRLAISMAAHFAAGLGNFRFIDLDTPMLLTEDPFCGGYQQHAGIYDLSKVDKGLGISPRKA</sequence>
<evidence type="ECO:0000256" key="5">
    <source>
        <dbReference type="PIRSR" id="PIRSR634603-1"/>
    </source>
</evidence>
<comment type="cofactor">
    <cofactor evidence="6 7">
        <name>Mg(2+)</name>
        <dbReference type="ChEBI" id="CHEBI:18420"/>
    </cofactor>
    <text evidence="6 7">Binds 1 Mg(2+) ion per subunit.</text>
</comment>
<feature type="domain" description="Mandelate racemase/muconate lactonizing enzyme C-terminal" evidence="8">
    <location>
        <begin position="143"/>
        <end position="240"/>
    </location>
</feature>
<dbReference type="Proteomes" id="UP000287224">
    <property type="component" value="Unassembled WGS sequence"/>
</dbReference>
<dbReference type="Gene3D" id="3.20.20.120">
    <property type="entry name" value="Enolase-like C-terminal domain"/>
    <property type="match status" value="1"/>
</dbReference>
<dbReference type="OrthoDB" id="9775391at2"/>
<protein>
    <recommendedName>
        <fullName evidence="7">Dipeptide epimerase</fullName>
        <ecNumber evidence="7">5.1.1.-</ecNumber>
    </recommendedName>
</protein>
<keyword evidence="10" id="KW-1185">Reference proteome</keyword>
<dbReference type="InterPro" id="IPR034603">
    <property type="entry name" value="Dipeptide_epimerase"/>
</dbReference>